<evidence type="ECO:0000313" key="2">
    <source>
        <dbReference type="Proteomes" id="UP000076874"/>
    </source>
</evidence>
<protein>
    <submittedName>
        <fullName evidence="1">Uncharacterized protein</fullName>
    </submittedName>
</protein>
<dbReference type="AlphaFoldDB" id="A0A167NFM9"/>
<dbReference type="EMBL" id="AZHD01000019">
    <property type="protein sequence ID" value="OAA55509.1"/>
    <property type="molecule type" value="Genomic_DNA"/>
</dbReference>
<accession>A0A167NFM9</accession>
<keyword evidence="2" id="KW-1185">Reference proteome</keyword>
<name>A0A167NFM9_9HYPO</name>
<dbReference type="Proteomes" id="UP000076874">
    <property type="component" value="Unassembled WGS sequence"/>
</dbReference>
<gene>
    <name evidence="1" type="ORF">SPI_08193</name>
</gene>
<organism evidence="1 2">
    <name type="scientific">Niveomyces insectorum RCEF 264</name>
    <dbReference type="NCBI Taxonomy" id="1081102"/>
    <lineage>
        <taxon>Eukaryota</taxon>
        <taxon>Fungi</taxon>
        <taxon>Dikarya</taxon>
        <taxon>Ascomycota</taxon>
        <taxon>Pezizomycotina</taxon>
        <taxon>Sordariomycetes</taxon>
        <taxon>Hypocreomycetidae</taxon>
        <taxon>Hypocreales</taxon>
        <taxon>Cordycipitaceae</taxon>
        <taxon>Niveomyces</taxon>
    </lineage>
</organism>
<evidence type="ECO:0000313" key="1">
    <source>
        <dbReference type="EMBL" id="OAA55509.1"/>
    </source>
</evidence>
<comment type="caution">
    <text evidence="1">The sequence shown here is derived from an EMBL/GenBank/DDBJ whole genome shotgun (WGS) entry which is preliminary data.</text>
</comment>
<proteinExistence type="predicted"/>
<reference evidence="1 2" key="1">
    <citation type="journal article" date="2016" name="Genome Biol. Evol.">
        <title>Divergent and convergent evolution of fungal pathogenicity.</title>
        <authorList>
            <person name="Shang Y."/>
            <person name="Xiao G."/>
            <person name="Zheng P."/>
            <person name="Cen K."/>
            <person name="Zhan S."/>
            <person name="Wang C."/>
        </authorList>
    </citation>
    <scope>NUCLEOTIDE SEQUENCE [LARGE SCALE GENOMIC DNA]</scope>
    <source>
        <strain evidence="1 2">RCEF 264</strain>
    </source>
</reference>
<sequence>MSHDTFVDLAGVCVRVLERTITTPATLRIRANLQKLLAHGLNEKVPSSSGRDTPGITNMEIEEDMIAELLQPPLGDSLTSSGTADVVGEHSTATALGSNRRTEPSLDTVQEFPRTVPFGVFDSEAAVAAATGDSPKPPEPTITAQGPLDAFDLDVDSFNGVNFGSWFSGDWATTGYSSM</sequence>
<dbReference type="OrthoDB" id="2017365at2759"/>